<keyword evidence="6" id="KW-1185">Reference proteome</keyword>
<evidence type="ECO:0000256" key="3">
    <source>
        <dbReference type="ARBA" id="ARBA00022729"/>
    </source>
</evidence>
<keyword evidence="3" id="KW-0732">Signal</keyword>
<keyword evidence="2" id="KW-0813">Transport</keyword>
<dbReference type="GO" id="GO:0006865">
    <property type="term" value="P:amino acid transport"/>
    <property type="evidence" value="ECO:0007669"/>
    <property type="project" value="TreeGrafter"/>
</dbReference>
<dbReference type="PANTHER" id="PTHR30085:SF2">
    <property type="entry name" value="GLUTAMATE_ASPARTATE IMPORT SOLUTE-BINDING PROTEIN"/>
    <property type="match status" value="1"/>
</dbReference>
<comment type="similarity">
    <text evidence="1">Belongs to the bacterial solute-binding protein 3 family.</text>
</comment>
<dbReference type="AlphaFoldDB" id="L2F4X7"/>
<gene>
    <name evidence="5" type="ORF">MOMA_05946</name>
</gene>
<accession>L2F4X7</accession>
<dbReference type="InterPro" id="IPR001638">
    <property type="entry name" value="Solute-binding_3/MltF_N"/>
</dbReference>
<dbReference type="SMART" id="SM00062">
    <property type="entry name" value="PBPb"/>
    <property type="match status" value="1"/>
</dbReference>
<proteinExistence type="inferred from homology"/>
<dbReference type="GO" id="GO:0005576">
    <property type="term" value="C:extracellular region"/>
    <property type="evidence" value="ECO:0007669"/>
    <property type="project" value="TreeGrafter"/>
</dbReference>
<reference evidence="5 6" key="1">
    <citation type="journal article" date="2013" name="Genome Announc.">
        <title>Genome Sequence of Moraxella macacae 0408225, a Novel Bacterial Species Isolated from a Cynomolgus Macaque with Epistaxis.</title>
        <authorList>
            <person name="Ladner J.T."/>
            <person name="Whitehouse C.A."/>
            <person name="Koroleva G.I."/>
            <person name="Palacios G.F."/>
        </authorList>
    </citation>
    <scope>NUCLEOTIDE SEQUENCE [LARGE SCALE GENOMIC DNA]</scope>
    <source>
        <strain evidence="5 6">0408225</strain>
    </source>
</reference>
<dbReference type="PANTHER" id="PTHR30085">
    <property type="entry name" value="AMINO ACID ABC TRANSPORTER PERMEASE"/>
    <property type="match status" value="1"/>
</dbReference>
<organism evidence="5 6">
    <name type="scientific">Moraxella macacae 0408225</name>
    <dbReference type="NCBI Taxonomy" id="1230338"/>
    <lineage>
        <taxon>Bacteria</taxon>
        <taxon>Pseudomonadati</taxon>
        <taxon>Pseudomonadota</taxon>
        <taxon>Gammaproteobacteria</taxon>
        <taxon>Moraxellales</taxon>
        <taxon>Moraxellaceae</taxon>
        <taxon>Moraxella</taxon>
    </lineage>
</organism>
<evidence type="ECO:0000313" key="5">
    <source>
        <dbReference type="EMBL" id="ELA08079.1"/>
    </source>
</evidence>
<evidence type="ECO:0000256" key="1">
    <source>
        <dbReference type="ARBA" id="ARBA00010333"/>
    </source>
</evidence>
<dbReference type="EMBL" id="ANIN01000002">
    <property type="protein sequence ID" value="ELA08079.1"/>
    <property type="molecule type" value="Genomic_DNA"/>
</dbReference>
<dbReference type="PATRIC" id="fig|1230338.3.peg.1266"/>
<comment type="caution">
    <text evidence="5">The sequence shown here is derived from an EMBL/GenBank/DDBJ whole genome shotgun (WGS) entry which is preliminary data.</text>
</comment>
<dbReference type="PROSITE" id="PS51257">
    <property type="entry name" value="PROKAR_LIPOPROTEIN"/>
    <property type="match status" value="1"/>
</dbReference>
<dbReference type="CDD" id="cd13688">
    <property type="entry name" value="PBP2_GltI_DEBP"/>
    <property type="match status" value="1"/>
</dbReference>
<dbReference type="SUPFAM" id="SSF53850">
    <property type="entry name" value="Periplasmic binding protein-like II"/>
    <property type="match status" value="1"/>
</dbReference>
<dbReference type="InterPro" id="IPR051455">
    <property type="entry name" value="Bact_solute-bind_prot3"/>
</dbReference>
<evidence type="ECO:0000256" key="2">
    <source>
        <dbReference type="ARBA" id="ARBA00022448"/>
    </source>
</evidence>
<dbReference type="eggNOG" id="COG0834">
    <property type="taxonomic scope" value="Bacteria"/>
</dbReference>
<protein>
    <submittedName>
        <fullName evidence="5">Extracellular solute-binding protein</fullName>
    </submittedName>
</protein>
<dbReference type="Pfam" id="PF00497">
    <property type="entry name" value="SBP_bac_3"/>
    <property type="match status" value="1"/>
</dbReference>
<evidence type="ECO:0000313" key="6">
    <source>
        <dbReference type="Proteomes" id="UP000023795"/>
    </source>
</evidence>
<dbReference type="GO" id="GO:0030288">
    <property type="term" value="C:outer membrane-bounded periplasmic space"/>
    <property type="evidence" value="ECO:0007669"/>
    <property type="project" value="TreeGrafter"/>
</dbReference>
<name>L2F4X7_9GAMM</name>
<dbReference type="Proteomes" id="UP000023795">
    <property type="component" value="Unassembled WGS sequence"/>
</dbReference>
<feature type="domain" description="Solute-binding protein family 3/N-terminal" evidence="4">
    <location>
        <begin position="64"/>
        <end position="297"/>
    </location>
</feature>
<dbReference type="STRING" id="1230338.MOMA_05946"/>
<dbReference type="Gene3D" id="3.40.190.10">
    <property type="entry name" value="Periplasmic binding protein-like II"/>
    <property type="match status" value="2"/>
</dbReference>
<evidence type="ECO:0000259" key="4">
    <source>
        <dbReference type="SMART" id="SM00062"/>
    </source>
</evidence>
<sequence length="344" mass="38970">MTTQRKHWQRKNCTQTFMLLWLVLALFGCERSALEQQTLEQQNDQQKLAAVNNQTLDKILSSQTIVIGYRDMPAPFSYLSKADNQPIGYSIDIANHIVNGIKKATNNPNLKVVYRPVTSSERISAVQRGDVDFECSTTTNTLDRQRKVAFSVGFFVVTPRFLANKNSQFQGYKDLHNQTIAVIENSSSEYSLLNYIAINQLAVKTLRMTNSYELENALNTGKANLVFSDDVLLASNRLNLKNRDDWEITGEPKTYEIYACSLPKNDVNFKRLVDNSLLDLYSTGGIYRLYDKWFKNPMPELNVNLNHALSLQNAELFAKPNDAPSLDNITQATQDISKAFGMAN</sequence>